<feature type="compositionally biased region" description="Basic and acidic residues" evidence="1">
    <location>
        <begin position="468"/>
        <end position="483"/>
    </location>
</feature>
<evidence type="ECO:0000313" key="3">
    <source>
        <dbReference type="Proteomes" id="UP000078113"/>
    </source>
</evidence>
<feature type="compositionally biased region" description="Basic and acidic residues" evidence="1">
    <location>
        <begin position="28"/>
        <end position="39"/>
    </location>
</feature>
<feature type="region of interest" description="Disordered" evidence="1">
    <location>
        <begin position="444"/>
        <end position="657"/>
    </location>
</feature>
<feature type="region of interest" description="Disordered" evidence="1">
    <location>
        <begin position="376"/>
        <end position="418"/>
    </location>
</feature>
<keyword evidence="3" id="KW-1185">Reference proteome</keyword>
<feature type="compositionally biased region" description="Polar residues" evidence="1">
    <location>
        <begin position="187"/>
        <end position="210"/>
    </location>
</feature>
<evidence type="ECO:0000256" key="1">
    <source>
        <dbReference type="SAM" id="MobiDB-lite"/>
    </source>
</evidence>
<feature type="region of interest" description="Disordered" evidence="1">
    <location>
        <begin position="156"/>
        <end position="241"/>
    </location>
</feature>
<feature type="compositionally biased region" description="Polar residues" evidence="1">
    <location>
        <begin position="98"/>
        <end position="118"/>
    </location>
</feature>
<reference evidence="2" key="2">
    <citation type="journal article" date="2019" name="IMA Fungus">
        <title>Genome sequencing and comparison of five Tilletia species to identify candidate genes for the detection of regulated species infecting wheat.</title>
        <authorList>
            <person name="Nguyen H.D.T."/>
            <person name="Sultana T."/>
            <person name="Kesanakurti P."/>
            <person name="Hambleton S."/>
        </authorList>
    </citation>
    <scope>NUCLEOTIDE SEQUENCE</scope>
    <source>
        <strain evidence="2">DAOMC 236422</strain>
    </source>
</reference>
<organism evidence="2 3">
    <name type="scientific">Tilletia walkeri</name>
    <dbReference type="NCBI Taxonomy" id="117179"/>
    <lineage>
        <taxon>Eukaryota</taxon>
        <taxon>Fungi</taxon>
        <taxon>Dikarya</taxon>
        <taxon>Basidiomycota</taxon>
        <taxon>Ustilaginomycotina</taxon>
        <taxon>Exobasidiomycetes</taxon>
        <taxon>Tilletiales</taxon>
        <taxon>Tilletiaceae</taxon>
        <taxon>Tilletia</taxon>
    </lineage>
</organism>
<dbReference type="Proteomes" id="UP000078113">
    <property type="component" value="Unassembled WGS sequence"/>
</dbReference>
<feature type="region of interest" description="Disordered" evidence="1">
    <location>
        <begin position="266"/>
        <end position="301"/>
    </location>
</feature>
<feature type="region of interest" description="Disordered" evidence="1">
    <location>
        <begin position="74"/>
        <end position="131"/>
    </location>
</feature>
<comment type="caution">
    <text evidence="2">The sequence shown here is derived from an EMBL/GenBank/DDBJ whole genome shotgun (WGS) entry which is preliminary data.</text>
</comment>
<name>A0A8X7N7R7_9BASI</name>
<sequence>MSPPQDDEWTTCMRADEGLDDSDLENEYDAHKQHSCSRDETELTQQALDIGAVNEAGIVFKDNPFAKAARVAQLRKHSVTQKPTREPVTHVPNPSVPGLTQSQVPKKRSSATASQPSTTKHKDSTCPTGSSHIRTQVPIRTNHAQAHVHVFASNTEHGHGAAASPGNEPPEAPPAAANARTPIASAVTPTHTDLTTNGEVHTSTSKIQSSIRKHTSISEHVRHSHTRDTGQRNSDEEPSPFAYNVQDADRCDLTVPTNVPQTFDIGTSHSDDGSLETPLHTSTCLPSMRVSPGSSLTGLRPPLQPAWVRAHRAGPLAGRLTFEPVPPNVLPDLRHPAGGRPDKHNRDSAPPRNTLSSPLFDSRSASSFLSQFAFREGETDPELVSGGEENDTQERWASSSSTLIPSSSPRPEPMPARNVKKVMPANTPSAMTSMWPSLAAKYNRNTPNVGEMQPTQPGPSAIAVRTPNEQRRRGYTPERRYRQEGQPGSHLRQSATAQLSRRKRASVYDEADDEEDDVSSWSTLWVGSGNRLPRQMHNTGGAREKSGSRISRLSEGSFSPSRQILSQLNSDDLDTNMSSPRTRKTAVGTSQGGGSASGATIRLSSAFKLPSMRLGNNNGPSKRPRLEPSGLEGRSHTEENRPPPAAQTSRRGRAAFVPTPLERWKATCEEHAEGAGP</sequence>
<protein>
    <submittedName>
        <fullName evidence="2">Uncharacterized protein</fullName>
    </submittedName>
</protein>
<feature type="compositionally biased region" description="Basic and acidic residues" evidence="1">
    <location>
        <begin position="332"/>
        <end position="349"/>
    </location>
</feature>
<feature type="compositionally biased region" description="Low complexity" evidence="1">
    <location>
        <begin position="398"/>
        <end position="407"/>
    </location>
</feature>
<feature type="compositionally biased region" description="Low complexity" evidence="1">
    <location>
        <begin position="174"/>
        <end position="186"/>
    </location>
</feature>
<feature type="region of interest" description="Disordered" evidence="1">
    <location>
        <begin position="319"/>
        <end position="362"/>
    </location>
</feature>
<gene>
    <name evidence="2" type="ORF">A4X09_0g4786</name>
</gene>
<dbReference type="EMBL" id="LWDG02000217">
    <property type="protein sequence ID" value="KAE8267564.1"/>
    <property type="molecule type" value="Genomic_DNA"/>
</dbReference>
<proteinExistence type="predicted"/>
<dbReference type="AlphaFoldDB" id="A0A8X7N7R7"/>
<accession>A0A8X7N7R7</accession>
<feature type="compositionally biased region" description="Polar residues" evidence="1">
    <location>
        <begin position="548"/>
        <end position="580"/>
    </location>
</feature>
<feature type="compositionally biased region" description="Acidic residues" evidence="1">
    <location>
        <begin position="18"/>
        <end position="27"/>
    </location>
</feature>
<evidence type="ECO:0000313" key="2">
    <source>
        <dbReference type="EMBL" id="KAE8267564.1"/>
    </source>
</evidence>
<reference evidence="2" key="1">
    <citation type="submission" date="2016-04" db="EMBL/GenBank/DDBJ databases">
        <authorList>
            <person name="Nguyen H.D."/>
            <person name="Samba Siva P."/>
            <person name="Cullis J."/>
            <person name="Levesque C.A."/>
            <person name="Hambleton S."/>
        </authorList>
    </citation>
    <scope>NUCLEOTIDE SEQUENCE</scope>
    <source>
        <strain evidence="2">DAOMC 236422</strain>
    </source>
</reference>
<feature type="region of interest" description="Disordered" evidence="1">
    <location>
        <begin position="1"/>
        <end position="39"/>
    </location>
</feature>
<feature type="compositionally biased region" description="Polar residues" evidence="1">
    <location>
        <begin position="351"/>
        <end position="362"/>
    </location>
</feature>
<feature type="compositionally biased region" description="Basic and acidic residues" evidence="1">
    <location>
        <begin position="216"/>
        <end position="235"/>
    </location>
</feature>
<feature type="compositionally biased region" description="Acidic residues" evidence="1">
    <location>
        <begin position="509"/>
        <end position="518"/>
    </location>
</feature>